<evidence type="ECO:0000256" key="9">
    <source>
        <dbReference type="ARBA" id="ARBA00022853"/>
    </source>
</evidence>
<keyword evidence="8" id="KW-0949">S-adenosyl-L-methionine</keyword>
<sequence>MNEDDEVQLFAKLLRLPDSFSISGHHCMNAKELCMNDDLATSVIVDTMLGFKTHKMMIQTYLFISFFIYPLFRSYRILPQLESLLRFLRIFDANSGFTIRRCTRYKAEKRHGAMLVVTKPWRKGEVIESLVGVIGDLSAEEEFELLLKDINDFSVMYSTRKKRAQLWLGPGAYINHDCRPNCKFVANGPTAVIQVLRDIAIDEEITCFYGDNFFGDNNERCECYTCERSSEGAFKHRKRRNEQMKNGEKQEGCSYVLRETEWRRERVNNYSESASSRRYKTRLPTQCSSTRKRSLTNSYTDSMKKRRSFTVTKTNQMVAVKSRKRRDALTSERNKNTNGERSGKMNDKVMVAAKSTTDASYSDCNSKNIDSNNDSSLNEHNRCQITDTEQLKLVADKVNSSTRRSMLISEESGSTVMKRFSEANVDETNSDKDTNDGHQGGYVKRRKDLDRNSYCCLDGWYGKNKNKTDTTDASEKCLLEKNAEEEELLKDELFHDHERIEICNRHDNRWFPAHNVVSDTHDDDNLEEKGANVENFGERASSSASLSFRMSSSQVNSDHNSAHSVDGSSFSEMDNENGATSTRMSVITNLQITDNVTNLSVNGVEEEASDGYESPPILERQTSIYDYEERDEDDNMLSEVSLLHARHHSSSCCSRSSDATDPYTFGFPQQCHSSKSPSITPSSSSHSSSCASHPMQVHMQQCKPFFFV</sequence>
<feature type="region of interest" description="Disordered" evidence="13">
    <location>
        <begin position="317"/>
        <end position="345"/>
    </location>
</feature>
<dbReference type="Pfam" id="PF00856">
    <property type="entry name" value="SET"/>
    <property type="match status" value="1"/>
</dbReference>
<dbReference type="EC" id="2.1.1.362" evidence="3"/>
<dbReference type="InterPro" id="IPR025790">
    <property type="entry name" value="Suv4-20_animal"/>
</dbReference>
<evidence type="ECO:0000256" key="4">
    <source>
        <dbReference type="ARBA" id="ARBA00022454"/>
    </source>
</evidence>
<feature type="region of interest" description="Disordered" evidence="13">
    <location>
        <begin position="273"/>
        <end position="302"/>
    </location>
</feature>
<evidence type="ECO:0000313" key="17">
    <source>
        <dbReference type="WBParaSite" id="ASIM_0001075701-mRNA-1"/>
    </source>
</evidence>
<dbReference type="WBParaSite" id="ASIM_0001075701-mRNA-1">
    <property type="protein sequence ID" value="ASIM_0001075701-mRNA-1"/>
    <property type="gene ID" value="ASIM_0001075701"/>
</dbReference>
<evidence type="ECO:0000313" key="15">
    <source>
        <dbReference type="EMBL" id="VDK42757.1"/>
    </source>
</evidence>
<feature type="domain" description="SET" evidence="14">
    <location>
        <begin position="95"/>
        <end position="210"/>
    </location>
</feature>
<feature type="compositionally biased region" description="Polar residues" evidence="13">
    <location>
        <begin position="283"/>
        <end position="301"/>
    </location>
</feature>
<dbReference type="Gene3D" id="1.10.10.1700">
    <property type="entry name" value="Histone-lysine N-methyltransferase"/>
    <property type="match status" value="1"/>
</dbReference>
<keyword evidence="7" id="KW-0808">Transferase</keyword>
<dbReference type="PROSITE" id="PS50280">
    <property type="entry name" value="SET"/>
    <property type="match status" value="1"/>
</dbReference>
<evidence type="ECO:0000256" key="13">
    <source>
        <dbReference type="SAM" id="MobiDB-lite"/>
    </source>
</evidence>
<gene>
    <name evidence="15" type="ORF">ASIM_LOCUS10315</name>
</gene>
<evidence type="ECO:0000256" key="2">
    <source>
        <dbReference type="ARBA" id="ARBA00004286"/>
    </source>
</evidence>
<keyword evidence="4" id="KW-0158">Chromosome</keyword>
<keyword evidence="5" id="KW-0678">Repressor</keyword>
<reference evidence="15 16" key="2">
    <citation type="submission" date="2018-11" db="EMBL/GenBank/DDBJ databases">
        <authorList>
            <consortium name="Pathogen Informatics"/>
        </authorList>
    </citation>
    <scope>NUCLEOTIDE SEQUENCE [LARGE SCALE GENOMIC DNA]</scope>
</reference>
<dbReference type="Gene3D" id="2.170.270.10">
    <property type="entry name" value="SET domain"/>
    <property type="match status" value="1"/>
</dbReference>
<dbReference type="EMBL" id="UYRR01030993">
    <property type="protein sequence ID" value="VDK42757.1"/>
    <property type="molecule type" value="Genomic_DNA"/>
</dbReference>
<accession>A0A0M3JS31</accession>
<feature type="compositionally biased region" description="Low complexity" evidence="13">
    <location>
        <begin position="672"/>
        <end position="691"/>
    </location>
</feature>
<evidence type="ECO:0000256" key="1">
    <source>
        <dbReference type="ARBA" id="ARBA00004123"/>
    </source>
</evidence>
<feature type="region of interest" description="Disordered" evidence="13">
    <location>
        <begin position="547"/>
        <end position="579"/>
    </location>
</feature>
<evidence type="ECO:0000256" key="11">
    <source>
        <dbReference type="ARBA" id="ARBA00023163"/>
    </source>
</evidence>
<keyword evidence="10" id="KW-0805">Transcription regulation</keyword>
<dbReference type="InterPro" id="IPR046341">
    <property type="entry name" value="SET_dom_sf"/>
</dbReference>
<evidence type="ECO:0000256" key="3">
    <source>
        <dbReference type="ARBA" id="ARBA00012188"/>
    </source>
</evidence>
<evidence type="ECO:0000256" key="10">
    <source>
        <dbReference type="ARBA" id="ARBA00023015"/>
    </source>
</evidence>
<dbReference type="AlphaFoldDB" id="A0A0M3JS31"/>
<evidence type="ECO:0000256" key="5">
    <source>
        <dbReference type="ARBA" id="ARBA00022491"/>
    </source>
</evidence>
<keyword evidence="6" id="KW-0489">Methyltransferase</keyword>
<organism evidence="17">
    <name type="scientific">Anisakis simplex</name>
    <name type="common">Herring worm</name>
    <dbReference type="NCBI Taxonomy" id="6269"/>
    <lineage>
        <taxon>Eukaryota</taxon>
        <taxon>Metazoa</taxon>
        <taxon>Ecdysozoa</taxon>
        <taxon>Nematoda</taxon>
        <taxon>Chromadorea</taxon>
        <taxon>Rhabditida</taxon>
        <taxon>Spirurina</taxon>
        <taxon>Ascaridomorpha</taxon>
        <taxon>Ascaridoidea</taxon>
        <taxon>Anisakidae</taxon>
        <taxon>Anisakis</taxon>
        <taxon>Anisakis simplex complex</taxon>
    </lineage>
</organism>
<evidence type="ECO:0000256" key="8">
    <source>
        <dbReference type="ARBA" id="ARBA00022691"/>
    </source>
</evidence>
<name>A0A0M3JS31_ANISI</name>
<dbReference type="InterPro" id="IPR039977">
    <property type="entry name" value="Suv4-20/Set9"/>
</dbReference>
<keyword evidence="11" id="KW-0804">Transcription</keyword>
<keyword evidence="9" id="KW-0156">Chromatin regulator</keyword>
<keyword evidence="12" id="KW-0539">Nucleus</keyword>
<evidence type="ECO:0000256" key="6">
    <source>
        <dbReference type="ARBA" id="ARBA00022603"/>
    </source>
</evidence>
<proteinExistence type="predicted"/>
<comment type="subcellular location">
    <subcellularLocation>
        <location evidence="2">Chromosome</location>
    </subcellularLocation>
    <subcellularLocation>
        <location evidence="1">Nucleus</location>
    </subcellularLocation>
</comment>
<dbReference type="GO" id="GO:0005634">
    <property type="term" value="C:nucleus"/>
    <property type="evidence" value="ECO:0007669"/>
    <property type="project" value="UniProtKB-SubCell"/>
</dbReference>
<reference evidence="17" key="1">
    <citation type="submission" date="2016-04" db="UniProtKB">
        <authorList>
            <consortium name="WormBaseParasite"/>
        </authorList>
    </citation>
    <scope>IDENTIFICATION</scope>
</reference>
<feature type="region of interest" description="Disordered" evidence="13">
    <location>
        <begin position="669"/>
        <end position="691"/>
    </location>
</feature>
<dbReference type="PANTHER" id="PTHR12977">
    <property type="entry name" value="SUPPRESSOR OF VARIEGATION 4-20-RELATED"/>
    <property type="match status" value="1"/>
</dbReference>
<protein>
    <recommendedName>
        <fullName evidence="3">[histone H4]-N-methyl-L-lysine(20) N-methyltransferase</fullName>
        <ecNumber evidence="3">2.1.1.362</ecNumber>
    </recommendedName>
</protein>
<dbReference type="InterPro" id="IPR041938">
    <property type="entry name" value="Hist-Lys_N-MTase_N"/>
</dbReference>
<dbReference type="PANTHER" id="PTHR12977:SF4">
    <property type="entry name" value="HISTONE-LYSINE N-METHYLTRANSFERASE KMT5B"/>
    <property type="match status" value="1"/>
</dbReference>
<dbReference type="GO" id="GO:0032259">
    <property type="term" value="P:methylation"/>
    <property type="evidence" value="ECO:0007669"/>
    <property type="project" value="UniProtKB-KW"/>
</dbReference>
<evidence type="ECO:0000313" key="16">
    <source>
        <dbReference type="Proteomes" id="UP000267096"/>
    </source>
</evidence>
<dbReference type="Proteomes" id="UP000267096">
    <property type="component" value="Unassembled WGS sequence"/>
</dbReference>
<keyword evidence="16" id="KW-1185">Reference proteome</keyword>
<dbReference type="SUPFAM" id="SSF82199">
    <property type="entry name" value="SET domain"/>
    <property type="match status" value="1"/>
</dbReference>
<feature type="compositionally biased region" description="Polar residues" evidence="13">
    <location>
        <begin position="554"/>
        <end position="579"/>
    </location>
</feature>
<evidence type="ECO:0000256" key="12">
    <source>
        <dbReference type="ARBA" id="ARBA00023242"/>
    </source>
</evidence>
<evidence type="ECO:0000259" key="14">
    <source>
        <dbReference type="PROSITE" id="PS50280"/>
    </source>
</evidence>
<feature type="region of interest" description="Disordered" evidence="13">
    <location>
        <begin position="423"/>
        <end position="444"/>
    </location>
</feature>
<dbReference type="OrthoDB" id="6627536at2759"/>
<dbReference type="InterPro" id="IPR001214">
    <property type="entry name" value="SET_dom"/>
</dbReference>
<dbReference type="SMART" id="SM00317">
    <property type="entry name" value="SET"/>
    <property type="match status" value="1"/>
</dbReference>
<evidence type="ECO:0000256" key="7">
    <source>
        <dbReference type="ARBA" id="ARBA00022679"/>
    </source>
</evidence>
<dbReference type="PROSITE" id="PS51570">
    <property type="entry name" value="SAM_MT43_SUVAR420_2"/>
    <property type="match status" value="1"/>
</dbReference>
<dbReference type="CDD" id="cd10524">
    <property type="entry name" value="SET_Suv4-20-like"/>
    <property type="match status" value="1"/>
</dbReference>
<dbReference type="GO" id="GO:0140941">
    <property type="term" value="F:histone H4K20me methyltransferase activity"/>
    <property type="evidence" value="ECO:0007669"/>
    <property type="project" value="UniProtKB-EC"/>
</dbReference>
<dbReference type="FunFam" id="2.170.270.10:FF:000006">
    <property type="entry name" value="Histone-lysine N-methyltransferase"/>
    <property type="match status" value="1"/>
</dbReference>
<dbReference type="GO" id="GO:0005694">
    <property type="term" value="C:chromosome"/>
    <property type="evidence" value="ECO:0007669"/>
    <property type="project" value="UniProtKB-SubCell"/>
</dbReference>